<dbReference type="RefSeq" id="XP_033583678.1">
    <property type="nucleotide sequence ID" value="XM_033721747.1"/>
</dbReference>
<sequence>MKLSNIDPLLRGDSSNTGHSGRADARRAVNQQVATPSRRQGTLRAGMPGSYRAPVTSPGLPSPDDMDEDSLFDTHSLDGVEETASIADSNAFGSPPRAAHYNSAGYLRAQTAVDRVAHLGGQNRGSSPLEHHRSAYGGQTQNPYGRPTGQLGGQGLGFTESERQAMAGFDPDDDYPGPASHTESRRTLSNPFIATDEADDQATDYMRGFSWENRLGDPFAAGTDPGYEPDNTHRGPPAGTTRGPSNPLGSQQANQGRLRRMANAGLTTMGQMQYGSIYDDGNESPDSNGVPTYRSIALRHATLAEAMESFQRPNPLWRPPQDDPTVPQTPEQMEDVVRKLMWALLSTSIEEGGVKNPHPNGILRGLGTEHLEMTAWKILEEMLRLHEDGCWDDYVLSPRDRQWGFATRLNYIVALFRHWKNAASDAIKGQHIATFVAAPCEHDRRKRSNAKGNANKAKAIQLSKTIAKH</sequence>
<keyword evidence="3" id="KW-1185">Reference proteome</keyword>
<name>A0A6A6Z8U0_9PEZI</name>
<reference evidence="2 4" key="1">
    <citation type="journal article" date="2020" name="Stud. Mycol.">
        <title>101 Dothideomycetes genomes: a test case for predicting lifestyles and emergence of pathogens.</title>
        <authorList>
            <person name="Haridas S."/>
            <person name="Albert R."/>
            <person name="Binder M."/>
            <person name="Bloem J."/>
            <person name="Labutti K."/>
            <person name="Salamov A."/>
            <person name="Andreopoulos B."/>
            <person name="Baker S."/>
            <person name="Barry K."/>
            <person name="Bills G."/>
            <person name="Bluhm B."/>
            <person name="Cannon C."/>
            <person name="Castanera R."/>
            <person name="Culley D."/>
            <person name="Daum C."/>
            <person name="Ezra D."/>
            <person name="Gonzalez J."/>
            <person name="Henrissat B."/>
            <person name="Kuo A."/>
            <person name="Liang C."/>
            <person name="Lipzen A."/>
            <person name="Lutzoni F."/>
            <person name="Magnuson J."/>
            <person name="Mondo S."/>
            <person name="Nolan M."/>
            <person name="Ohm R."/>
            <person name="Pangilinan J."/>
            <person name="Park H.-J."/>
            <person name="Ramirez L."/>
            <person name="Alfaro M."/>
            <person name="Sun H."/>
            <person name="Tritt A."/>
            <person name="Yoshinaga Y."/>
            <person name="Zwiers L.-H."/>
            <person name="Turgeon B."/>
            <person name="Goodwin S."/>
            <person name="Spatafora J."/>
            <person name="Crous P."/>
            <person name="Grigoriev I."/>
        </authorList>
    </citation>
    <scope>NUCLEOTIDE SEQUENCE</scope>
    <source>
        <strain evidence="2 4">CBS 304.34</strain>
    </source>
</reference>
<feature type="compositionally biased region" description="Polar residues" evidence="1">
    <location>
        <begin position="242"/>
        <end position="255"/>
    </location>
</feature>
<evidence type="ECO:0000313" key="2">
    <source>
        <dbReference type="EMBL" id="KAF2816714.1"/>
    </source>
</evidence>
<reference evidence="4" key="3">
    <citation type="submission" date="2025-04" db="UniProtKB">
        <authorList>
            <consortium name="RefSeq"/>
        </authorList>
    </citation>
    <scope>IDENTIFICATION</scope>
    <source>
        <strain evidence="4">CBS 304.34</strain>
    </source>
</reference>
<dbReference type="EMBL" id="MU003693">
    <property type="protein sequence ID" value="KAF2816714.1"/>
    <property type="molecule type" value="Genomic_DNA"/>
</dbReference>
<feature type="region of interest" description="Disordered" evidence="1">
    <location>
        <begin position="216"/>
        <end position="255"/>
    </location>
</feature>
<evidence type="ECO:0000313" key="3">
    <source>
        <dbReference type="Proteomes" id="UP000504636"/>
    </source>
</evidence>
<evidence type="ECO:0000256" key="1">
    <source>
        <dbReference type="SAM" id="MobiDB-lite"/>
    </source>
</evidence>
<accession>A0A6A6Z8U0</accession>
<organism evidence="2">
    <name type="scientific">Mytilinidion resinicola</name>
    <dbReference type="NCBI Taxonomy" id="574789"/>
    <lineage>
        <taxon>Eukaryota</taxon>
        <taxon>Fungi</taxon>
        <taxon>Dikarya</taxon>
        <taxon>Ascomycota</taxon>
        <taxon>Pezizomycotina</taxon>
        <taxon>Dothideomycetes</taxon>
        <taxon>Pleosporomycetidae</taxon>
        <taxon>Mytilinidiales</taxon>
        <taxon>Mytilinidiaceae</taxon>
        <taxon>Mytilinidion</taxon>
    </lineage>
</organism>
<feature type="compositionally biased region" description="Polar residues" evidence="1">
    <location>
        <begin position="29"/>
        <end position="40"/>
    </location>
</feature>
<reference evidence="4" key="2">
    <citation type="submission" date="2020-04" db="EMBL/GenBank/DDBJ databases">
        <authorList>
            <consortium name="NCBI Genome Project"/>
        </authorList>
    </citation>
    <scope>NUCLEOTIDE SEQUENCE</scope>
    <source>
        <strain evidence="4">CBS 304.34</strain>
    </source>
</reference>
<dbReference type="AlphaFoldDB" id="A0A6A6Z8U0"/>
<dbReference type="GeneID" id="54462640"/>
<evidence type="ECO:0000313" key="4">
    <source>
        <dbReference type="RefSeq" id="XP_033583678.1"/>
    </source>
</evidence>
<feature type="region of interest" description="Disordered" evidence="1">
    <location>
        <begin position="1"/>
        <end position="72"/>
    </location>
</feature>
<dbReference type="Proteomes" id="UP000504636">
    <property type="component" value="Unplaced"/>
</dbReference>
<feature type="region of interest" description="Disordered" evidence="1">
    <location>
        <begin position="119"/>
        <end position="193"/>
    </location>
</feature>
<protein>
    <submittedName>
        <fullName evidence="2 4">Uncharacterized protein</fullName>
    </submittedName>
</protein>
<proteinExistence type="predicted"/>
<dbReference type="OrthoDB" id="3791931at2759"/>
<gene>
    <name evidence="2 4" type="ORF">BDZ99DRAFT_471921</name>
</gene>